<accession>A0ACA9LLA3</accession>
<dbReference type="EMBL" id="CAJVQC010003872">
    <property type="protein sequence ID" value="CAG8533274.1"/>
    <property type="molecule type" value="Genomic_DNA"/>
</dbReference>
<evidence type="ECO:0000313" key="1">
    <source>
        <dbReference type="EMBL" id="CAG8533274.1"/>
    </source>
</evidence>
<feature type="non-terminal residue" evidence="1">
    <location>
        <position position="1"/>
    </location>
</feature>
<reference evidence="1" key="1">
    <citation type="submission" date="2021-06" db="EMBL/GenBank/DDBJ databases">
        <authorList>
            <person name="Kallberg Y."/>
            <person name="Tangrot J."/>
            <person name="Rosling A."/>
        </authorList>
    </citation>
    <scope>NUCLEOTIDE SEQUENCE</scope>
    <source>
        <strain evidence="1">MA461A</strain>
    </source>
</reference>
<organism evidence="1 2">
    <name type="scientific">Racocetra persica</name>
    <dbReference type="NCBI Taxonomy" id="160502"/>
    <lineage>
        <taxon>Eukaryota</taxon>
        <taxon>Fungi</taxon>
        <taxon>Fungi incertae sedis</taxon>
        <taxon>Mucoromycota</taxon>
        <taxon>Glomeromycotina</taxon>
        <taxon>Glomeromycetes</taxon>
        <taxon>Diversisporales</taxon>
        <taxon>Gigasporaceae</taxon>
        <taxon>Racocetra</taxon>
    </lineage>
</organism>
<protein>
    <submittedName>
        <fullName evidence="1">965_t:CDS:1</fullName>
    </submittedName>
</protein>
<keyword evidence="2" id="KW-1185">Reference proteome</keyword>
<comment type="caution">
    <text evidence="1">The sequence shown here is derived from an EMBL/GenBank/DDBJ whole genome shotgun (WGS) entry which is preliminary data.</text>
</comment>
<name>A0ACA9LLA3_9GLOM</name>
<evidence type="ECO:0000313" key="2">
    <source>
        <dbReference type="Proteomes" id="UP000789920"/>
    </source>
</evidence>
<proteinExistence type="predicted"/>
<dbReference type="Proteomes" id="UP000789920">
    <property type="component" value="Unassembled WGS sequence"/>
</dbReference>
<sequence>VSQTIKWKYFFPVNEQPHSFASGDLVFVSGKYVVENSEQCITVTYASTIDDENPNREFDTSNVPTCVPHCMFSVTVNRKPKELDEFIHFGVESVEYNPVTGTPDVKMQMTVLYSCHSTRFQKYLGASGSNIKLRTTYFVSGLFKFSQSGKMVIEATDIDYLKTSNANYIASESSSSVLPGARSIIDIVADDIDSITTQSPFKQPGINSPRCEKKPCYETDYVDLDTQDNEKEYKSDYERNNELGDEGFQDDEEELEENLQPRKRKR</sequence>
<feature type="non-terminal residue" evidence="1">
    <location>
        <position position="266"/>
    </location>
</feature>
<gene>
    <name evidence="1" type="ORF">RPERSI_LOCUS3234</name>
</gene>